<feature type="transmembrane region" description="Helical" evidence="1">
    <location>
        <begin position="79"/>
        <end position="100"/>
    </location>
</feature>
<feature type="transmembrane region" description="Helical" evidence="1">
    <location>
        <begin position="154"/>
        <end position="178"/>
    </location>
</feature>
<keyword evidence="1" id="KW-1133">Transmembrane helix</keyword>
<keyword evidence="3" id="KW-1185">Reference proteome</keyword>
<dbReference type="EMBL" id="FPBF01000004">
    <property type="protein sequence ID" value="SFT95185.1"/>
    <property type="molecule type" value="Genomic_DNA"/>
</dbReference>
<feature type="transmembrane region" description="Helical" evidence="1">
    <location>
        <begin position="190"/>
        <end position="206"/>
    </location>
</feature>
<dbReference type="OrthoDB" id="7446256at2"/>
<feature type="transmembrane region" description="Helical" evidence="1">
    <location>
        <begin position="218"/>
        <end position="239"/>
    </location>
</feature>
<dbReference type="STRING" id="305507.SAMN04489724_2921"/>
<evidence type="ECO:0000313" key="2">
    <source>
        <dbReference type="EMBL" id="SFT95185.1"/>
    </source>
</evidence>
<evidence type="ECO:0000313" key="3">
    <source>
        <dbReference type="Proteomes" id="UP000199673"/>
    </source>
</evidence>
<evidence type="ECO:0000256" key="1">
    <source>
        <dbReference type="SAM" id="Phobius"/>
    </source>
</evidence>
<dbReference type="Proteomes" id="UP000199673">
    <property type="component" value="Unassembled WGS sequence"/>
</dbReference>
<protein>
    <recommendedName>
        <fullName evidence="4">DUF3667 domain-containing protein</fullName>
    </recommendedName>
</protein>
<sequence>MQDQERTTFCKKCETKLIGTYCFNCGTAVELRRIDRQYVFSEIGSVLNFDRGILYTIKELLIRPGKTVQEFIQKDRNRIVKPIVFIIISSLVYTLIQQLLNFEDGYVNYSEADGSTNSKIFEWVSNNYGYANIIMALFIALWIKIFFKKYGYNYFEILILLCFTMGMGMLFFAFFGIIDSLVSVKIIDKGMLLGIIYIAWAIGQFFDKKKIFNYIKAFIAYLLGFLTFAITVLLIGFLIDYVK</sequence>
<evidence type="ECO:0008006" key="4">
    <source>
        <dbReference type="Google" id="ProtNLM"/>
    </source>
</evidence>
<reference evidence="3" key="1">
    <citation type="submission" date="2016-10" db="EMBL/GenBank/DDBJ databases">
        <authorList>
            <person name="Varghese N."/>
            <person name="Submissions S."/>
        </authorList>
    </citation>
    <scope>NUCLEOTIDE SEQUENCE [LARGE SCALE GENOMIC DNA]</scope>
    <source>
        <strain evidence="3">DSM 23445</strain>
    </source>
</reference>
<organism evidence="2 3">
    <name type="scientific">Algoriphagus locisalis</name>
    <dbReference type="NCBI Taxonomy" id="305507"/>
    <lineage>
        <taxon>Bacteria</taxon>
        <taxon>Pseudomonadati</taxon>
        <taxon>Bacteroidota</taxon>
        <taxon>Cytophagia</taxon>
        <taxon>Cytophagales</taxon>
        <taxon>Cyclobacteriaceae</taxon>
        <taxon>Algoriphagus</taxon>
    </lineage>
</organism>
<proteinExistence type="predicted"/>
<dbReference type="Pfam" id="PF12412">
    <property type="entry name" value="DUF3667"/>
    <property type="match status" value="1"/>
</dbReference>
<dbReference type="InterPro" id="IPR022134">
    <property type="entry name" value="DUF3667"/>
</dbReference>
<name>A0A1I7C703_9BACT</name>
<dbReference type="RefSeq" id="WP_091694588.1">
    <property type="nucleotide sequence ID" value="NZ_FPBF01000004.1"/>
</dbReference>
<keyword evidence="1" id="KW-0812">Transmembrane</keyword>
<gene>
    <name evidence="2" type="ORF">SAMN04489724_2921</name>
</gene>
<accession>A0A1I7C703</accession>
<keyword evidence="1" id="KW-0472">Membrane</keyword>
<feature type="transmembrane region" description="Helical" evidence="1">
    <location>
        <begin position="128"/>
        <end position="147"/>
    </location>
</feature>
<dbReference type="AlphaFoldDB" id="A0A1I7C703"/>